<evidence type="ECO:0000259" key="8">
    <source>
        <dbReference type="PROSITE" id="PS50928"/>
    </source>
</evidence>
<sequence length="288" mass="31919">MMRKEGLIRVFSRIPLHTVIILFALIWLLPSIGVLVTSFRYPHSVATTGWWTIFKNPFNNAQYTLENYIAVITRCGIGRAFLNSFIITMPATALPVIIAAFAAYAFAWMRFPGRQTLFVILVGLLVVPLQMTLIPILRVFNRLGLSGTFPGIWLAHTGYGLPLAIYLLHNSVAGLPRELFDSAEIDGASPSYIFFRLVLPLCIPAIASLAIFQFLWVWNDLLVALVYLGGTPEVAPVTVQVSSLVGSYGQDWQLLTAAVFISIIPPLIIFFSLQRYFVRGILAGSIKG</sequence>
<name>A0A662D5Y4_UNCAE</name>
<evidence type="ECO:0000313" key="10">
    <source>
        <dbReference type="Proteomes" id="UP000277457"/>
    </source>
</evidence>
<gene>
    <name evidence="9" type="ORF">DRZ78_00695</name>
</gene>
<organism evidence="9 10">
    <name type="scientific">Aerophobetes bacterium</name>
    <dbReference type="NCBI Taxonomy" id="2030807"/>
    <lineage>
        <taxon>Bacteria</taxon>
        <taxon>Candidatus Aerophobota</taxon>
    </lineage>
</organism>
<dbReference type="EMBL" id="QMPY01000014">
    <property type="protein sequence ID" value="RLE08636.1"/>
    <property type="molecule type" value="Genomic_DNA"/>
</dbReference>
<accession>A0A662D5Y4</accession>
<dbReference type="PROSITE" id="PS50928">
    <property type="entry name" value="ABC_TM1"/>
    <property type="match status" value="1"/>
</dbReference>
<evidence type="ECO:0000256" key="4">
    <source>
        <dbReference type="ARBA" id="ARBA00022692"/>
    </source>
</evidence>
<dbReference type="AlphaFoldDB" id="A0A662D5Y4"/>
<dbReference type="InterPro" id="IPR000515">
    <property type="entry name" value="MetI-like"/>
</dbReference>
<comment type="caution">
    <text evidence="9">The sequence shown here is derived from an EMBL/GenBank/DDBJ whole genome shotgun (WGS) entry which is preliminary data.</text>
</comment>
<reference evidence="9 10" key="1">
    <citation type="submission" date="2018-06" db="EMBL/GenBank/DDBJ databases">
        <title>Extensive metabolic versatility and redundancy in microbially diverse, dynamic hydrothermal sediments.</title>
        <authorList>
            <person name="Dombrowski N."/>
            <person name="Teske A."/>
            <person name="Baker B.J."/>
        </authorList>
    </citation>
    <scope>NUCLEOTIDE SEQUENCE [LARGE SCALE GENOMIC DNA]</scope>
    <source>
        <strain evidence="9">B7_G13</strain>
    </source>
</reference>
<proteinExistence type="inferred from homology"/>
<dbReference type="CDD" id="cd06261">
    <property type="entry name" value="TM_PBP2"/>
    <property type="match status" value="1"/>
</dbReference>
<feature type="transmembrane region" description="Helical" evidence="7">
    <location>
        <begin position="85"/>
        <end position="106"/>
    </location>
</feature>
<dbReference type="GO" id="GO:0005886">
    <property type="term" value="C:plasma membrane"/>
    <property type="evidence" value="ECO:0007669"/>
    <property type="project" value="UniProtKB-SubCell"/>
</dbReference>
<evidence type="ECO:0000256" key="6">
    <source>
        <dbReference type="ARBA" id="ARBA00023136"/>
    </source>
</evidence>
<feature type="transmembrane region" description="Helical" evidence="7">
    <location>
        <begin position="252"/>
        <end position="273"/>
    </location>
</feature>
<comment type="similarity">
    <text evidence="7">Belongs to the binding-protein-dependent transport system permease family.</text>
</comment>
<dbReference type="Proteomes" id="UP000277457">
    <property type="component" value="Unassembled WGS sequence"/>
</dbReference>
<feature type="transmembrane region" description="Helical" evidence="7">
    <location>
        <begin position="20"/>
        <end position="41"/>
    </location>
</feature>
<keyword evidence="6 7" id="KW-0472">Membrane</keyword>
<feature type="transmembrane region" description="Helical" evidence="7">
    <location>
        <begin position="118"/>
        <end position="140"/>
    </location>
</feature>
<evidence type="ECO:0000256" key="5">
    <source>
        <dbReference type="ARBA" id="ARBA00022989"/>
    </source>
</evidence>
<evidence type="ECO:0000256" key="7">
    <source>
        <dbReference type="RuleBase" id="RU363032"/>
    </source>
</evidence>
<dbReference type="PANTHER" id="PTHR43744:SF4">
    <property type="entry name" value="OSMOPROTECTIVE COMPOUNDS UPTAKE PERMEASE PROTEIN GGTD"/>
    <property type="match status" value="1"/>
</dbReference>
<feature type="transmembrane region" description="Helical" evidence="7">
    <location>
        <begin position="152"/>
        <end position="172"/>
    </location>
</feature>
<evidence type="ECO:0000256" key="3">
    <source>
        <dbReference type="ARBA" id="ARBA00022475"/>
    </source>
</evidence>
<dbReference type="GO" id="GO:0055085">
    <property type="term" value="P:transmembrane transport"/>
    <property type="evidence" value="ECO:0007669"/>
    <property type="project" value="InterPro"/>
</dbReference>
<keyword evidence="3" id="KW-1003">Cell membrane</keyword>
<dbReference type="Pfam" id="PF00528">
    <property type="entry name" value="BPD_transp_1"/>
    <property type="match status" value="1"/>
</dbReference>
<dbReference type="PANTHER" id="PTHR43744">
    <property type="entry name" value="ABC TRANSPORTER PERMEASE PROTEIN MG189-RELATED-RELATED"/>
    <property type="match status" value="1"/>
</dbReference>
<evidence type="ECO:0000256" key="1">
    <source>
        <dbReference type="ARBA" id="ARBA00004651"/>
    </source>
</evidence>
<protein>
    <submittedName>
        <fullName evidence="9">Carbohydrate ABC transporter permease</fullName>
    </submittedName>
</protein>
<keyword evidence="2 7" id="KW-0813">Transport</keyword>
<feature type="domain" description="ABC transmembrane type-1" evidence="8">
    <location>
        <begin position="81"/>
        <end position="273"/>
    </location>
</feature>
<comment type="subcellular location">
    <subcellularLocation>
        <location evidence="1 7">Cell membrane</location>
        <topology evidence="1 7">Multi-pass membrane protein</topology>
    </subcellularLocation>
</comment>
<feature type="transmembrane region" description="Helical" evidence="7">
    <location>
        <begin position="193"/>
        <end position="218"/>
    </location>
</feature>
<keyword evidence="5 7" id="KW-1133">Transmembrane helix</keyword>
<dbReference type="Gene3D" id="1.10.3720.10">
    <property type="entry name" value="MetI-like"/>
    <property type="match status" value="1"/>
</dbReference>
<keyword evidence="4 7" id="KW-0812">Transmembrane</keyword>
<dbReference type="InterPro" id="IPR035906">
    <property type="entry name" value="MetI-like_sf"/>
</dbReference>
<evidence type="ECO:0000313" key="9">
    <source>
        <dbReference type="EMBL" id="RLE08636.1"/>
    </source>
</evidence>
<evidence type="ECO:0000256" key="2">
    <source>
        <dbReference type="ARBA" id="ARBA00022448"/>
    </source>
</evidence>
<dbReference type="SUPFAM" id="SSF161098">
    <property type="entry name" value="MetI-like"/>
    <property type="match status" value="1"/>
</dbReference>